<reference evidence="2" key="1">
    <citation type="submission" date="2015-02" db="EMBL/GenBank/DDBJ databases">
        <title>Genome sequencing for Strongylocentrotus purpuratus.</title>
        <authorList>
            <person name="Murali S."/>
            <person name="Liu Y."/>
            <person name="Vee V."/>
            <person name="English A."/>
            <person name="Wang M."/>
            <person name="Skinner E."/>
            <person name="Han Y."/>
            <person name="Muzny D.M."/>
            <person name="Worley K.C."/>
            <person name="Gibbs R.A."/>
        </authorList>
    </citation>
    <scope>NUCLEOTIDE SEQUENCE</scope>
</reference>
<accession>A0A7M7P8T3</accession>
<dbReference type="InParanoid" id="A0A7M7P8T3"/>
<dbReference type="RefSeq" id="XP_030846892.1">
    <property type="nucleotide sequence ID" value="XM_030991032.1"/>
</dbReference>
<sequence>MERYNLLTRVFHRLREESYTHSRNKAVGFVHCRGHNKATGFLFSYYHNKAVGFVHSRGHNKATGSLFSHDHNKADSIVVHCRGHNRATDFFHCRGYNAAVISLNNPANNGATSSFHIGPDESASDAGHNFQHWIHEERHHTYRFLSGKSRGPRHPIIFFDPLLVQLYQVS</sequence>
<proteinExistence type="predicted"/>
<reference evidence="1" key="2">
    <citation type="submission" date="2021-01" db="UniProtKB">
        <authorList>
            <consortium name="EnsemblMetazoa"/>
        </authorList>
    </citation>
    <scope>IDENTIFICATION</scope>
</reference>
<evidence type="ECO:0000313" key="1">
    <source>
        <dbReference type="EnsemblMetazoa" id="XP_030846892"/>
    </source>
</evidence>
<dbReference type="EnsemblMetazoa" id="XM_030991032">
    <property type="protein sequence ID" value="XP_030846892"/>
    <property type="gene ID" value="LOC115926371"/>
</dbReference>
<evidence type="ECO:0000313" key="2">
    <source>
        <dbReference type="Proteomes" id="UP000007110"/>
    </source>
</evidence>
<dbReference type="KEGG" id="spu:115926371"/>
<protein>
    <submittedName>
        <fullName evidence="1">Uncharacterized protein</fullName>
    </submittedName>
</protein>
<dbReference type="Proteomes" id="UP000007110">
    <property type="component" value="Unassembled WGS sequence"/>
</dbReference>
<keyword evidence="2" id="KW-1185">Reference proteome</keyword>
<name>A0A7M7P8T3_STRPU</name>
<dbReference type="AlphaFoldDB" id="A0A7M7P8T3"/>
<organism evidence="1 2">
    <name type="scientific">Strongylocentrotus purpuratus</name>
    <name type="common">Purple sea urchin</name>
    <dbReference type="NCBI Taxonomy" id="7668"/>
    <lineage>
        <taxon>Eukaryota</taxon>
        <taxon>Metazoa</taxon>
        <taxon>Echinodermata</taxon>
        <taxon>Eleutherozoa</taxon>
        <taxon>Echinozoa</taxon>
        <taxon>Echinoidea</taxon>
        <taxon>Euechinoidea</taxon>
        <taxon>Echinacea</taxon>
        <taxon>Camarodonta</taxon>
        <taxon>Echinidea</taxon>
        <taxon>Strongylocentrotidae</taxon>
        <taxon>Strongylocentrotus</taxon>
    </lineage>
</organism>
<dbReference type="GeneID" id="115926371"/>